<feature type="chain" id="PRO_5041969837" description="Alpha/beta hydrolase" evidence="3">
    <location>
        <begin position="19"/>
        <end position="411"/>
    </location>
</feature>
<sequence>MKLSAVTTLLVLSGAACALPGTGLSKRQASKETQASIVQLAKSDPLAAAKKVLDIKNVDSANASSWSIYNNVTGDTDSTQVPWAPWFTPFKPSPSVDMVDGGESYKKVPSEFYMFETKNITLKDNHGKNATQPYYINKKLKNVKRAVLVWPGYYRDSYNYINMIGNAYNVYRKMHNIQENNIALVAPYVLNQQDKSNGAVKDGWIYYQDDNFSVSGISVGPGNVSISAFSAMDDMIAHLAKEYPDIEKFVMVGHSLGGQTILRYAILNHNKYGDKMKYWAGNPGTYTFLSTDRPLSKSDCDNYDEFPSGLGSNLPTYVGSADRDSLVKQFLKRDVRIAQGLNDNGISSEACDTMVQGHNRLERSAYFVKHLADVNGGSFPKSFSLEYVEGVSHQNYPMFAAKDSLPYIFKD</sequence>
<dbReference type="Proteomes" id="UP001213623">
    <property type="component" value="Chromosome 5"/>
</dbReference>
<protein>
    <recommendedName>
        <fullName evidence="6">Alpha/beta hydrolase</fullName>
    </recommendedName>
</protein>
<evidence type="ECO:0000313" key="5">
    <source>
        <dbReference type="Proteomes" id="UP001213623"/>
    </source>
</evidence>
<proteinExistence type="predicted"/>
<dbReference type="PANTHER" id="PTHR35560:SF3">
    <property type="entry name" value="PEPTIDASE S9 PROLYL OLIGOPEPTIDASE CATALYTIC DOMAIN-CONTAINING PROTEIN"/>
    <property type="match status" value="1"/>
</dbReference>
<gene>
    <name evidence="4" type="ORF">MNAN1_002813</name>
</gene>
<evidence type="ECO:0000313" key="4">
    <source>
        <dbReference type="EMBL" id="WFD27808.1"/>
    </source>
</evidence>
<name>A0AAF0EM14_9BASI</name>
<evidence type="ECO:0000256" key="3">
    <source>
        <dbReference type="SAM" id="SignalP"/>
    </source>
</evidence>
<keyword evidence="5" id="KW-1185">Reference proteome</keyword>
<dbReference type="PANTHER" id="PTHR35560">
    <property type="entry name" value="BLL0132 PROTEIN"/>
    <property type="match status" value="1"/>
</dbReference>
<dbReference type="SUPFAM" id="SSF53474">
    <property type="entry name" value="alpha/beta-Hydrolases"/>
    <property type="match status" value="1"/>
</dbReference>
<evidence type="ECO:0000256" key="1">
    <source>
        <dbReference type="ARBA" id="ARBA00047591"/>
    </source>
</evidence>
<dbReference type="PROSITE" id="PS51257">
    <property type="entry name" value="PROKAR_LIPOPROTEIN"/>
    <property type="match status" value="1"/>
</dbReference>
<evidence type="ECO:0000256" key="2">
    <source>
        <dbReference type="ARBA" id="ARBA00048461"/>
    </source>
</evidence>
<evidence type="ECO:0008006" key="6">
    <source>
        <dbReference type="Google" id="ProtNLM"/>
    </source>
</evidence>
<accession>A0AAF0EM14</accession>
<organism evidence="4 5">
    <name type="scientific">Malassezia nana</name>
    <dbReference type="NCBI Taxonomy" id="180528"/>
    <lineage>
        <taxon>Eukaryota</taxon>
        <taxon>Fungi</taxon>
        <taxon>Dikarya</taxon>
        <taxon>Basidiomycota</taxon>
        <taxon>Ustilaginomycotina</taxon>
        <taxon>Malasseziomycetes</taxon>
        <taxon>Malasseziales</taxon>
        <taxon>Malasseziaceae</taxon>
        <taxon>Malassezia</taxon>
    </lineage>
</organism>
<keyword evidence="3" id="KW-0732">Signal</keyword>
<dbReference type="InterPro" id="IPR029058">
    <property type="entry name" value="AB_hydrolase_fold"/>
</dbReference>
<dbReference type="Gene3D" id="3.40.50.1820">
    <property type="entry name" value="alpha/beta hydrolase"/>
    <property type="match status" value="1"/>
</dbReference>
<reference evidence="4" key="1">
    <citation type="submission" date="2023-03" db="EMBL/GenBank/DDBJ databases">
        <title>Mating type loci evolution in Malassezia.</title>
        <authorList>
            <person name="Coelho M.A."/>
        </authorList>
    </citation>
    <scope>NUCLEOTIDE SEQUENCE</scope>
    <source>
        <strain evidence="4">CBS 9557</strain>
    </source>
</reference>
<dbReference type="AlphaFoldDB" id="A0AAF0EM14"/>
<comment type="catalytic activity">
    <reaction evidence="1">
        <text>a diacylglycerol + H2O = a monoacylglycerol + a fatty acid + H(+)</text>
        <dbReference type="Rhea" id="RHEA:32731"/>
        <dbReference type="ChEBI" id="CHEBI:15377"/>
        <dbReference type="ChEBI" id="CHEBI:15378"/>
        <dbReference type="ChEBI" id="CHEBI:17408"/>
        <dbReference type="ChEBI" id="CHEBI:18035"/>
        <dbReference type="ChEBI" id="CHEBI:28868"/>
    </reaction>
</comment>
<comment type="catalytic activity">
    <reaction evidence="2">
        <text>a monoacylglycerol + H2O = glycerol + a fatty acid + H(+)</text>
        <dbReference type="Rhea" id="RHEA:15245"/>
        <dbReference type="ChEBI" id="CHEBI:15377"/>
        <dbReference type="ChEBI" id="CHEBI:15378"/>
        <dbReference type="ChEBI" id="CHEBI:17408"/>
        <dbReference type="ChEBI" id="CHEBI:17754"/>
        <dbReference type="ChEBI" id="CHEBI:28868"/>
    </reaction>
</comment>
<feature type="signal peptide" evidence="3">
    <location>
        <begin position="1"/>
        <end position="18"/>
    </location>
</feature>
<dbReference type="EMBL" id="CP119896">
    <property type="protein sequence ID" value="WFD27808.1"/>
    <property type="molecule type" value="Genomic_DNA"/>
</dbReference>